<dbReference type="RefSeq" id="WP_031183012.1">
    <property type="nucleotide sequence ID" value="NZ_CP032230.1"/>
</dbReference>
<dbReference type="GeneID" id="300103040"/>
<evidence type="ECO:0000313" key="1">
    <source>
        <dbReference type="EMBL" id="QBJ94515.1"/>
    </source>
</evidence>
<accession>A0A4P6U312</accession>
<gene>
    <name evidence="1" type="ORF">D0Z67_29550</name>
</gene>
<dbReference type="OrthoDB" id="8857610at2"/>
<dbReference type="AlphaFoldDB" id="A0A4P6U312"/>
<name>A0A4P6U312_STRSO</name>
<reference evidence="1 2" key="1">
    <citation type="submission" date="2018-08" db="EMBL/GenBank/DDBJ databases">
        <title>The complete genome sequence of Streptomyces seoulensis, a pioneer strain for nickel superoxide dismutase discovery.</title>
        <authorList>
            <person name="Shin J."/>
            <person name="Lee J.-S."/>
            <person name="Lee E.-J."/>
            <person name="Youn H.-D."/>
        </authorList>
    </citation>
    <scope>NUCLEOTIDE SEQUENCE [LARGE SCALE GENOMIC DNA]</scope>
    <source>
        <strain evidence="1 2">KCTC 9819</strain>
        <plasmid evidence="1 2">unnamed</plasmid>
    </source>
</reference>
<evidence type="ECO:0000313" key="2">
    <source>
        <dbReference type="Proteomes" id="UP000292547"/>
    </source>
</evidence>
<dbReference type="Proteomes" id="UP000292547">
    <property type="component" value="Plasmid unnamed"/>
</dbReference>
<keyword evidence="1" id="KW-0614">Plasmid</keyword>
<dbReference type="KEGG" id="sseo:D0Z67_29550"/>
<keyword evidence="2" id="KW-1185">Reference proteome</keyword>
<proteinExistence type="predicted"/>
<sequence>MSAAAIYADAATYERKARELLNTLNPTMPWEQRFQIEDQAEELREDARSIRTRVENSVEHIRNYYGLNLRVGLEVKHEGRAGRIVGFAGQYVAVHLDGDETYVVCHATAEMEYPEGVQVGPGPDERFAHLVQVPAADRNNEK</sequence>
<dbReference type="EMBL" id="CP032230">
    <property type="protein sequence ID" value="QBJ94515.1"/>
    <property type="molecule type" value="Genomic_DNA"/>
</dbReference>
<dbReference type="STRING" id="73044.GCA_000725795_04908"/>
<geneLocation type="plasmid" evidence="1">
    <name>unnamed</name>
</geneLocation>
<protein>
    <submittedName>
        <fullName evidence="1">Uncharacterized protein</fullName>
    </submittedName>
</protein>
<organism evidence="1 2">
    <name type="scientific">Streptomyces seoulensis</name>
    <dbReference type="NCBI Taxonomy" id="73044"/>
    <lineage>
        <taxon>Bacteria</taxon>
        <taxon>Bacillati</taxon>
        <taxon>Actinomycetota</taxon>
        <taxon>Actinomycetes</taxon>
        <taxon>Kitasatosporales</taxon>
        <taxon>Streptomycetaceae</taxon>
        <taxon>Streptomyces</taxon>
    </lineage>
</organism>